<evidence type="ECO:0000256" key="1">
    <source>
        <dbReference type="RuleBase" id="RU003767"/>
    </source>
</evidence>
<evidence type="ECO:0000313" key="4">
    <source>
        <dbReference type="Proteomes" id="UP000008694"/>
    </source>
</evidence>
<keyword evidence="4" id="KW-1185">Reference proteome</keyword>
<accession>D7MHG4</accession>
<dbReference type="HOGENOM" id="CLU_2174452_0_0_1"/>
<dbReference type="InterPro" id="IPR009072">
    <property type="entry name" value="Histone-fold"/>
</dbReference>
<comment type="subunit">
    <text evidence="1">The nucleosome is a histone octamer containing two molecules each of H2A, H2B, H3 and H4 assembled in one H3-H4 heterotetramer and two H2A-H2B heterodimers. The octamer wraps approximately 147 bp of DNA.</text>
</comment>
<dbReference type="EMBL" id="GL348719">
    <property type="protein sequence ID" value="EFH44620.1"/>
    <property type="molecule type" value="Genomic_DNA"/>
</dbReference>
<dbReference type="Gramene" id="Al_scaffold_0007_3018">
    <property type="protein sequence ID" value="Al_scaffold_0007_3018"/>
    <property type="gene ID" value="Al_scaffold_0007_3018"/>
</dbReference>
<dbReference type="PRINTS" id="PR00620">
    <property type="entry name" value="HISTONEH2A"/>
</dbReference>
<dbReference type="InterPro" id="IPR007125">
    <property type="entry name" value="H2A/H2B/H3"/>
</dbReference>
<keyword evidence="1" id="KW-0158">Chromosome</keyword>
<evidence type="ECO:0000259" key="2">
    <source>
        <dbReference type="Pfam" id="PF00125"/>
    </source>
</evidence>
<dbReference type="GO" id="GO:0005634">
    <property type="term" value="C:nucleus"/>
    <property type="evidence" value="ECO:0007669"/>
    <property type="project" value="UniProtKB-SubCell"/>
</dbReference>
<protein>
    <recommendedName>
        <fullName evidence="1">Histone H2A</fullName>
    </recommendedName>
</protein>
<organism evidence="4">
    <name type="scientific">Arabidopsis lyrata subsp. lyrata</name>
    <name type="common">Lyre-leaved rock-cress</name>
    <dbReference type="NCBI Taxonomy" id="81972"/>
    <lineage>
        <taxon>Eukaryota</taxon>
        <taxon>Viridiplantae</taxon>
        <taxon>Streptophyta</taxon>
        <taxon>Embryophyta</taxon>
        <taxon>Tracheophyta</taxon>
        <taxon>Spermatophyta</taxon>
        <taxon>Magnoliopsida</taxon>
        <taxon>eudicotyledons</taxon>
        <taxon>Gunneridae</taxon>
        <taxon>Pentapetalae</taxon>
        <taxon>rosids</taxon>
        <taxon>malvids</taxon>
        <taxon>Brassicales</taxon>
        <taxon>Brassicaceae</taxon>
        <taxon>Camelineae</taxon>
        <taxon>Arabidopsis</taxon>
    </lineage>
</organism>
<dbReference type="InterPro" id="IPR002119">
    <property type="entry name" value="Histone_H2A"/>
</dbReference>
<dbReference type="Gene3D" id="1.10.20.10">
    <property type="entry name" value="Histone, subunit A"/>
    <property type="match status" value="1"/>
</dbReference>
<keyword evidence="1" id="KW-0539">Nucleus</keyword>
<dbReference type="SMART" id="SM00414">
    <property type="entry name" value="H2A"/>
    <property type="match status" value="1"/>
</dbReference>
<dbReference type="GO" id="GO:0000786">
    <property type="term" value="C:nucleosome"/>
    <property type="evidence" value="ECO:0007669"/>
    <property type="project" value="UniProtKB-KW"/>
</dbReference>
<dbReference type="AlphaFoldDB" id="D7MHG4"/>
<keyword evidence="1" id="KW-0238">DNA-binding</keyword>
<dbReference type="SUPFAM" id="SSF47113">
    <property type="entry name" value="Histone-fold"/>
    <property type="match status" value="1"/>
</dbReference>
<evidence type="ECO:0000313" key="3">
    <source>
        <dbReference type="EMBL" id="EFH44620.1"/>
    </source>
</evidence>
<feature type="domain" description="Core Histone H2A/H2B/H3" evidence="2">
    <location>
        <begin position="63"/>
        <end position="110"/>
    </location>
</feature>
<dbReference type="GO" id="GO:0030527">
    <property type="term" value="F:structural constituent of chromatin"/>
    <property type="evidence" value="ECO:0007669"/>
    <property type="project" value="InterPro"/>
</dbReference>
<dbReference type="eggNOG" id="KOG1757">
    <property type="taxonomic scope" value="Eukaryota"/>
</dbReference>
<dbReference type="Proteomes" id="UP000008694">
    <property type="component" value="Unassembled WGS sequence"/>
</dbReference>
<dbReference type="STRING" id="81972.D7MHG4"/>
<proteinExistence type="inferred from homology"/>
<comment type="subcellular location">
    <subcellularLocation>
        <location evidence="1">Nucleus</location>
    </subcellularLocation>
</comment>
<dbReference type="GO" id="GO:0003677">
    <property type="term" value="F:DNA binding"/>
    <property type="evidence" value="ECO:0007669"/>
    <property type="project" value="UniProtKB-KW"/>
</dbReference>
<dbReference type="GO" id="GO:0046982">
    <property type="term" value="F:protein heterodimerization activity"/>
    <property type="evidence" value="ECO:0007669"/>
    <property type="project" value="InterPro"/>
</dbReference>
<keyword evidence="1" id="KW-0544">Nucleosome core</keyword>
<sequence length="110" mass="12167">MSSSLSPVIAKYKCLRVILFTFRSLLAFPANSRTYAVRNSRIKAVYTAAIPPSRPCADTLKTRVSAHGRVDATADVYTASILEYLTTKVLELAGRASKDLKVKRITPRHL</sequence>
<reference evidence="4" key="1">
    <citation type="journal article" date="2011" name="Nat. Genet.">
        <title>The Arabidopsis lyrata genome sequence and the basis of rapid genome size change.</title>
        <authorList>
            <person name="Hu T.T."/>
            <person name="Pattyn P."/>
            <person name="Bakker E.G."/>
            <person name="Cao J."/>
            <person name="Cheng J.-F."/>
            <person name="Clark R.M."/>
            <person name="Fahlgren N."/>
            <person name="Fawcett J.A."/>
            <person name="Grimwood J."/>
            <person name="Gundlach H."/>
            <person name="Haberer G."/>
            <person name="Hollister J.D."/>
            <person name="Ossowski S."/>
            <person name="Ottilar R.P."/>
            <person name="Salamov A.A."/>
            <person name="Schneeberger K."/>
            <person name="Spannagl M."/>
            <person name="Wang X."/>
            <person name="Yang L."/>
            <person name="Nasrallah M.E."/>
            <person name="Bergelson J."/>
            <person name="Carrington J.C."/>
            <person name="Gaut B.S."/>
            <person name="Schmutz J."/>
            <person name="Mayer K.F.X."/>
            <person name="Van de Peer Y."/>
            <person name="Grigoriev I.V."/>
            <person name="Nordborg M."/>
            <person name="Weigel D."/>
            <person name="Guo Y.-L."/>
        </authorList>
    </citation>
    <scope>NUCLEOTIDE SEQUENCE [LARGE SCALE GENOMIC DNA]</scope>
    <source>
        <strain evidence="4">cv. MN47</strain>
    </source>
</reference>
<comment type="similarity">
    <text evidence="1">Belongs to the histone H2A family.</text>
</comment>
<name>D7MHG4_ARALL</name>
<dbReference type="PANTHER" id="PTHR23430">
    <property type="entry name" value="HISTONE H2A"/>
    <property type="match status" value="1"/>
</dbReference>
<dbReference type="Pfam" id="PF00125">
    <property type="entry name" value="Histone"/>
    <property type="match status" value="1"/>
</dbReference>
<gene>
    <name evidence="3" type="ORF">ARALYDRAFT_658963</name>
</gene>